<feature type="compositionally biased region" description="Low complexity" evidence="1">
    <location>
        <begin position="195"/>
        <end position="204"/>
    </location>
</feature>
<feature type="compositionally biased region" description="Polar residues" evidence="1">
    <location>
        <begin position="20"/>
        <end position="29"/>
    </location>
</feature>
<evidence type="ECO:0000313" key="3">
    <source>
        <dbReference type="Proteomes" id="UP000593571"/>
    </source>
</evidence>
<evidence type="ECO:0000256" key="1">
    <source>
        <dbReference type="SAM" id="MobiDB-lite"/>
    </source>
</evidence>
<organism evidence="2 3">
    <name type="scientific">Rousettus aegyptiacus</name>
    <name type="common">Egyptian fruit bat</name>
    <name type="synonym">Pteropus aegyptiacus</name>
    <dbReference type="NCBI Taxonomy" id="9407"/>
    <lineage>
        <taxon>Eukaryota</taxon>
        <taxon>Metazoa</taxon>
        <taxon>Chordata</taxon>
        <taxon>Craniata</taxon>
        <taxon>Vertebrata</taxon>
        <taxon>Euteleostomi</taxon>
        <taxon>Mammalia</taxon>
        <taxon>Eutheria</taxon>
        <taxon>Laurasiatheria</taxon>
        <taxon>Chiroptera</taxon>
        <taxon>Yinpterochiroptera</taxon>
        <taxon>Pteropodoidea</taxon>
        <taxon>Pteropodidae</taxon>
        <taxon>Rousettinae</taxon>
        <taxon>Rousettus</taxon>
    </lineage>
</organism>
<accession>A0A7J8BT51</accession>
<name>A0A7J8BT51_ROUAE</name>
<proteinExistence type="predicted"/>
<dbReference type="EMBL" id="JACASE010000016">
    <property type="protein sequence ID" value="KAF6401460.1"/>
    <property type="molecule type" value="Genomic_DNA"/>
</dbReference>
<dbReference type="Proteomes" id="UP000593571">
    <property type="component" value="Unassembled WGS sequence"/>
</dbReference>
<gene>
    <name evidence="2" type="ORF">HJG63_009561</name>
</gene>
<feature type="region of interest" description="Disordered" evidence="1">
    <location>
        <begin position="178"/>
        <end position="223"/>
    </location>
</feature>
<feature type="region of interest" description="Disordered" evidence="1">
    <location>
        <begin position="103"/>
        <end position="126"/>
    </location>
</feature>
<comment type="caution">
    <text evidence="2">The sequence shown here is derived from an EMBL/GenBank/DDBJ whole genome shotgun (WGS) entry which is preliminary data.</text>
</comment>
<dbReference type="AlphaFoldDB" id="A0A7J8BT51"/>
<protein>
    <submittedName>
        <fullName evidence="2">Uncharacterized protein</fullName>
    </submittedName>
</protein>
<keyword evidence="3" id="KW-1185">Reference proteome</keyword>
<reference evidence="2 3" key="1">
    <citation type="journal article" date="2020" name="Nature">
        <title>Six reference-quality genomes reveal evolution of bat adaptations.</title>
        <authorList>
            <person name="Jebb D."/>
            <person name="Huang Z."/>
            <person name="Pippel M."/>
            <person name="Hughes G.M."/>
            <person name="Lavrichenko K."/>
            <person name="Devanna P."/>
            <person name="Winkler S."/>
            <person name="Jermiin L.S."/>
            <person name="Skirmuntt E.C."/>
            <person name="Katzourakis A."/>
            <person name="Burkitt-Gray L."/>
            <person name="Ray D.A."/>
            <person name="Sullivan K.A.M."/>
            <person name="Roscito J.G."/>
            <person name="Kirilenko B.M."/>
            <person name="Davalos L.M."/>
            <person name="Corthals A.P."/>
            <person name="Power M.L."/>
            <person name="Jones G."/>
            <person name="Ransome R.D."/>
            <person name="Dechmann D.K.N."/>
            <person name="Locatelli A.G."/>
            <person name="Puechmaille S.J."/>
            <person name="Fedrigo O."/>
            <person name="Jarvis E.D."/>
            <person name="Hiller M."/>
            <person name="Vernes S.C."/>
            <person name="Myers E.W."/>
            <person name="Teeling E.C."/>
        </authorList>
    </citation>
    <scope>NUCLEOTIDE SEQUENCE [LARGE SCALE GENOMIC DNA]</scope>
    <source>
        <strain evidence="2">MRouAeg1</strain>
        <tissue evidence="2">Muscle</tissue>
    </source>
</reference>
<evidence type="ECO:0000313" key="2">
    <source>
        <dbReference type="EMBL" id="KAF6401460.1"/>
    </source>
</evidence>
<feature type="compositionally biased region" description="Basic and acidic residues" evidence="1">
    <location>
        <begin position="103"/>
        <end position="114"/>
    </location>
</feature>
<sequence>MPGTRAYCVPPTAPRPGRVSQVTSKLSFNGQGGVNSPKERGIGLGRARVQRPGWARDGWTPPPGAGCQGMRSSSPPFLPPSLSLLSYTRSDSSMRGAVIKRRMGSEKLEERERSSVAAKHPHSRPCYDAKFPSGAQLSVVRAQIRQGEGGGSARGPSAGRKLCIYKLRCRPSTSPSGLFLNPSQPLLSGHPAPSTPFESSFSTSQGGDSPSLPLVSGPRPAAC</sequence>
<feature type="region of interest" description="Disordered" evidence="1">
    <location>
        <begin position="1"/>
        <end position="75"/>
    </location>
</feature>